<dbReference type="Gene3D" id="3.90.1530.10">
    <property type="entry name" value="Conserved hypothetical protein from pyrococcus furiosus pfu- 392566-001, ParB domain"/>
    <property type="match status" value="1"/>
</dbReference>
<feature type="domain" description="ParB-like N-terminal" evidence="2">
    <location>
        <begin position="348"/>
        <end position="431"/>
    </location>
</feature>
<dbReference type="GO" id="GO:0005694">
    <property type="term" value="C:chromosome"/>
    <property type="evidence" value="ECO:0007669"/>
    <property type="project" value="TreeGrafter"/>
</dbReference>
<evidence type="ECO:0000259" key="2">
    <source>
        <dbReference type="SMART" id="SM00470"/>
    </source>
</evidence>
<dbReference type="PANTHER" id="PTHR33375">
    <property type="entry name" value="CHROMOSOME-PARTITIONING PROTEIN PARB-RELATED"/>
    <property type="match status" value="1"/>
</dbReference>
<gene>
    <name evidence="3" type="ORF">SOCE836_098960</name>
</gene>
<dbReference type="SUPFAM" id="SSF110849">
    <property type="entry name" value="ParB/Sulfiredoxin"/>
    <property type="match status" value="1"/>
</dbReference>
<dbReference type="InterPro" id="IPR003115">
    <property type="entry name" value="ParB_N"/>
</dbReference>
<dbReference type="PANTHER" id="PTHR33375:SF1">
    <property type="entry name" value="CHROMOSOME-PARTITIONING PROTEIN PARB-RELATED"/>
    <property type="match status" value="1"/>
</dbReference>
<feature type="region of interest" description="Disordered" evidence="1">
    <location>
        <begin position="563"/>
        <end position="600"/>
    </location>
</feature>
<evidence type="ECO:0000313" key="4">
    <source>
        <dbReference type="Proteomes" id="UP000295497"/>
    </source>
</evidence>
<evidence type="ECO:0000313" key="3">
    <source>
        <dbReference type="EMBL" id="AUX37666.1"/>
    </source>
</evidence>
<dbReference type="Pfam" id="PF02195">
    <property type="entry name" value="ParB_N"/>
    <property type="match status" value="1"/>
</dbReference>
<dbReference type="GO" id="GO:0007059">
    <property type="term" value="P:chromosome segregation"/>
    <property type="evidence" value="ECO:0007669"/>
    <property type="project" value="TreeGrafter"/>
</dbReference>
<dbReference type="Proteomes" id="UP000295497">
    <property type="component" value="Chromosome"/>
</dbReference>
<feature type="region of interest" description="Disordered" evidence="1">
    <location>
        <begin position="51"/>
        <end position="159"/>
    </location>
</feature>
<accession>A0A4P2R4H6</accession>
<reference evidence="3 4" key="1">
    <citation type="submission" date="2015-09" db="EMBL/GenBank/DDBJ databases">
        <title>Sorangium comparison.</title>
        <authorList>
            <person name="Zaburannyi N."/>
            <person name="Bunk B."/>
            <person name="Overmann J."/>
            <person name="Mueller R."/>
        </authorList>
    </citation>
    <scope>NUCLEOTIDE SEQUENCE [LARGE SCALE GENOMIC DNA]</scope>
    <source>
        <strain evidence="3 4">So ce836</strain>
    </source>
</reference>
<dbReference type="EMBL" id="CP012672">
    <property type="protein sequence ID" value="AUX37666.1"/>
    <property type="molecule type" value="Genomic_DNA"/>
</dbReference>
<sequence>MSNYISAMDANFVQAGTLYVPEPLLDLFLQLFPLQTPGPTAVVPGTATVDKNPSGIPEPAMAARSSSTPVSQDRTFFSSPSVDPATSAAPSATPWNTGRERHDAEGGAISAAAGREAPRAAPQAEDGGARPPARPSRACGLRWGSHRRGRTPAPCLPEPTSVRALDSANGSAGMDAPAISSERCATCGPPGVRTEAWVCGVCDARFTFRGEPVLSLDGLDAELAAGGLYCESCDELRLPFERLACAGCSAPLRHIADVLDHHGRERDDRLWDEVPSGDLRRAPCRHAEEQEAVDAMMSIEGTSTTANHPAGMLEPEEPRDGAGTAAHHGSPRSLHVPSEALPRGVNVCTVAIRDIVIPQNRVPDPSVVRQLKTSIADLGLLNPIILTSDGELVAGRNRVAAYAELGYSQIEARIQTWDAIDRELVEIDENLVRRRIPVLERGRLLARRKELYEALHPEARQHARGGHAKAAAGAAETISPAPAFSTDAAAKLGTSERTVQEEIRIANDLAPEAAELILGTPLADEKVKLMQLTRLPGHQQAAVARLFVDGRAKSVKAAVAVLQRSASQTDTPHPKPKSRVERARPGPCGTGGLPSQGEELVTTPAVPQGSMVPNDPADARRLPAPRAEDLASTDDVETDGQELVSIPQALADVRDKLRRARPGRMNADVVSTLRELLTEIVRELSLHEEASTGSG</sequence>
<dbReference type="InterPro" id="IPR050336">
    <property type="entry name" value="Chromosome_partition/occlusion"/>
</dbReference>
<feature type="compositionally biased region" description="Polar residues" evidence="1">
    <location>
        <begin position="64"/>
        <end position="77"/>
    </location>
</feature>
<protein>
    <recommendedName>
        <fullName evidence="2">ParB-like N-terminal domain-containing protein</fullName>
    </recommendedName>
</protein>
<feature type="compositionally biased region" description="Low complexity" evidence="1">
    <location>
        <begin position="78"/>
        <end position="94"/>
    </location>
</feature>
<proteinExistence type="predicted"/>
<feature type="compositionally biased region" description="Low complexity" evidence="1">
    <location>
        <begin position="106"/>
        <end position="125"/>
    </location>
</feature>
<feature type="region of interest" description="Disordered" evidence="1">
    <location>
        <begin position="303"/>
        <end position="338"/>
    </location>
</feature>
<dbReference type="InterPro" id="IPR036086">
    <property type="entry name" value="ParB/Sulfiredoxin_sf"/>
</dbReference>
<dbReference type="SMART" id="SM00470">
    <property type="entry name" value="ParB"/>
    <property type="match status" value="1"/>
</dbReference>
<organism evidence="3 4">
    <name type="scientific">Sorangium cellulosum</name>
    <name type="common">Polyangium cellulosum</name>
    <dbReference type="NCBI Taxonomy" id="56"/>
    <lineage>
        <taxon>Bacteria</taxon>
        <taxon>Pseudomonadati</taxon>
        <taxon>Myxococcota</taxon>
        <taxon>Polyangia</taxon>
        <taxon>Polyangiales</taxon>
        <taxon>Polyangiaceae</taxon>
        <taxon>Sorangium</taxon>
    </lineage>
</organism>
<evidence type="ECO:0000256" key="1">
    <source>
        <dbReference type="SAM" id="MobiDB-lite"/>
    </source>
</evidence>
<dbReference type="AlphaFoldDB" id="A0A4P2R4H6"/>
<name>A0A4P2R4H6_SORCE</name>